<protein>
    <submittedName>
        <fullName evidence="2">Uncharacterized protein</fullName>
    </submittedName>
</protein>
<proteinExistence type="predicted"/>
<reference evidence="3" key="1">
    <citation type="submission" date="2016-02" db="EMBL/GenBank/DDBJ databases">
        <title>Draft genome sequence of Microdochium bolleyi, a fungal endophyte of beachgrass.</title>
        <authorList>
            <consortium name="DOE Joint Genome Institute"/>
            <person name="David A.S."/>
            <person name="May G."/>
            <person name="Haridas S."/>
            <person name="Lim J."/>
            <person name="Wang M."/>
            <person name="Labutti K."/>
            <person name="Lipzen A."/>
            <person name="Barry K."/>
            <person name="Grigoriev I.V."/>
        </authorList>
    </citation>
    <scope>NUCLEOTIDE SEQUENCE [LARGE SCALE GENOMIC DNA]</scope>
    <source>
        <strain evidence="3">J235TASD1</strain>
    </source>
</reference>
<dbReference type="Proteomes" id="UP000070501">
    <property type="component" value="Unassembled WGS sequence"/>
</dbReference>
<organism evidence="2 3">
    <name type="scientific">Microdochium bolleyi</name>
    <dbReference type="NCBI Taxonomy" id="196109"/>
    <lineage>
        <taxon>Eukaryota</taxon>
        <taxon>Fungi</taxon>
        <taxon>Dikarya</taxon>
        <taxon>Ascomycota</taxon>
        <taxon>Pezizomycotina</taxon>
        <taxon>Sordariomycetes</taxon>
        <taxon>Xylariomycetidae</taxon>
        <taxon>Xylariales</taxon>
        <taxon>Microdochiaceae</taxon>
        <taxon>Microdochium</taxon>
    </lineage>
</organism>
<evidence type="ECO:0000256" key="1">
    <source>
        <dbReference type="SAM" id="MobiDB-lite"/>
    </source>
</evidence>
<dbReference type="AlphaFoldDB" id="A0A136ILF6"/>
<evidence type="ECO:0000313" key="3">
    <source>
        <dbReference type="Proteomes" id="UP000070501"/>
    </source>
</evidence>
<accession>A0A136ILF6</accession>
<name>A0A136ILF6_9PEZI</name>
<evidence type="ECO:0000313" key="2">
    <source>
        <dbReference type="EMBL" id="KXJ85790.1"/>
    </source>
</evidence>
<dbReference type="EMBL" id="KQ964274">
    <property type="protein sequence ID" value="KXJ85790.1"/>
    <property type="molecule type" value="Genomic_DNA"/>
</dbReference>
<feature type="compositionally biased region" description="Low complexity" evidence="1">
    <location>
        <begin position="33"/>
        <end position="42"/>
    </location>
</feature>
<keyword evidence="3" id="KW-1185">Reference proteome</keyword>
<sequence length="112" mass="12286">MSGTWRQEVQEGPRKESGRPAGRQRPHGMVSRPTPTTPSTTKFGNLALAADARRNLNLPSQPWAVAPRAQLILLVLLSMLSQSSANRLAPAQRSSRSCFSLSSRRRHGVFVP</sequence>
<feature type="compositionally biased region" description="Basic and acidic residues" evidence="1">
    <location>
        <begin position="8"/>
        <end position="18"/>
    </location>
</feature>
<dbReference type="InParanoid" id="A0A136ILF6"/>
<feature type="region of interest" description="Disordered" evidence="1">
    <location>
        <begin position="1"/>
        <end position="42"/>
    </location>
</feature>
<gene>
    <name evidence="2" type="ORF">Micbo1qcDRAFT_180463</name>
</gene>